<evidence type="ECO:0000259" key="15">
    <source>
        <dbReference type="PROSITE" id="PS50262"/>
    </source>
</evidence>
<dbReference type="PROSITE" id="PS50262">
    <property type="entry name" value="G_PROTEIN_RECEP_F1_2"/>
    <property type="match status" value="1"/>
</dbReference>
<dbReference type="InterPro" id="IPR050939">
    <property type="entry name" value="Olfactory_GPCR1"/>
</dbReference>
<keyword evidence="10 13" id="KW-0675">Receptor</keyword>
<dbReference type="Pfam" id="PF13853">
    <property type="entry name" value="7tm_4"/>
    <property type="match status" value="1"/>
</dbReference>
<evidence type="ECO:0000256" key="6">
    <source>
        <dbReference type="ARBA" id="ARBA00022989"/>
    </source>
</evidence>
<name>A0A974HUV6_XENLA</name>
<dbReference type="InterPro" id="IPR000725">
    <property type="entry name" value="Olfact_rcpt"/>
</dbReference>
<keyword evidence="5 14" id="KW-0552">Olfaction</keyword>
<dbReference type="GO" id="GO:0004984">
    <property type="term" value="F:olfactory receptor activity"/>
    <property type="evidence" value="ECO:0007669"/>
    <property type="project" value="InterPro"/>
</dbReference>
<keyword evidence="8 14" id="KW-0472">Membrane</keyword>
<dbReference type="Proteomes" id="UP000694892">
    <property type="component" value="Chromosome 3L"/>
</dbReference>
<feature type="domain" description="G-protein coupled receptors family 1 profile" evidence="15">
    <location>
        <begin position="57"/>
        <end position="306"/>
    </location>
</feature>
<dbReference type="PROSITE" id="PS00237">
    <property type="entry name" value="G_PROTEIN_RECEP_F1_1"/>
    <property type="match status" value="1"/>
</dbReference>
<evidence type="ECO:0000256" key="4">
    <source>
        <dbReference type="ARBA" id="ARBA00022692"/>
    </source>
</evidence>
<evidence type="ECO:0000256" key="9">
    <source>
        <dbReference type="ARBA" id="ARBA00023157"/>
    </source>
</evidence>
<dbReference type="EMBL" id="CM004470">
    <property type="protein sequence ID" value="OCT90841.1"/>
    <property type="molecule type" value="Genomic_DNA"/>
</dbReference>
<dbReference type="AlphaFoldDB" id="A0A974HUV6"/>
<proteinExistence type="inferred from homology"/>
<sequence length="331" mass="37898">MPLREAKGLDLSHSTQQFMMNTSLVKEFIFLGFGVNYYLRILLFFFFLGIYMLTVFGNVLIIALIFLNKSLNLPMYIFLGNLALSDIIFTTNVVPNMLTIILRNGRLISLKECVYQFFFYGSLGSTECFLLTVMSYDRYLAICKPLNYYLVMGNNLQKCLIILSWVPSFIVTLIPATLIHQLEFCDQNIIDHFFCDLAPLLEISCTDTFVLKIEALASSIFVVILPFLFVCSTYVCIIHTILNISTSHGRQKAFSTCSSHLVMVCMYFLTIITVYSIPSKVYSSTISKTRSLLYIVLTPLFNPIVYSLRNKEIEAALHKLLHNRQLRNTIN</sequence>
<dbReference type="GO" id="GO:0005886">
    <property type="term" value="C:plasma membrane"/>
    <property type="evidence" value="ECO:0007669"/>
    <property type="project" value="UniProtKB-SubCell"/>
</dbReference>
<dbReference type="InterPro" id="IPR000276">
    <property type="entry name" value="GPCR_Rhodpsn"/>
</dbReference>
<gene>
    <name evidence="16" type="ORF">XELAEV_18019458mg</name>
</gene>
<evidence type="ECO:0000256" key="11">
    <source>
        <dbReference type="ARBA" id="ARBA00023180"/>
    </source>
</evidence>
<dbReference type="OMA" id="MTICENF"/>
<comment type="similarity">
    <text evidence="13">Belongs to the G-protein coupled receptor 1 family.</text>
</comment>
<evidence type="ECO:0000313" key="16">
    <source>
        <dbReference type="EMBL" id="OCT90841.1"/>
    </source>
</evidence>
<reference evidence="17" key="1">
    <citation type="journal article" date="2016" name="Nature">
        <title>Genome evolution in the allotetraploid frog Xenopus laevis.</title>
        <authorList>
            <person name="Session A.M."/>
            <person name="Uno Y."/>
            <person name="Kwon T."/>
            <person name="Chapman J.A."/>
            <person name="Toyoda A."/>
            <person name="Takahashi S."/>
            <person name="Fukui A."/>
            <person name="Hikosaka A."/>
            <person name="Suzuki A."/>
            <person name="Kondo M."/>
            <person name="van Heeringen S.J."/>
            <person name="Quigley I."/>
            <person name="Heinz S."/>
            <person name="Ogino H."/>
            <person name="Ochi H."/>
            <person name="Hellsten U."/>
            <person name="Lyons J.B."/>
            <person name="Simakov O."/>
            <person name="Putnam N."/>
            <person name="Stites J."/>
            <person name="Kuroki Y."/>
            <person name="Tanaka T."/>
            <person name="Michiue T."/>
            <person name="Watanabe M."/>
            <person name="Bogdanovic O."/>
            <person name="Lister R."/>
            <person name="Georgiou G."/>
            <person name="Paranjpe S.S."/>
            <person name="van Kruijsbergen I."/>
            <person name="Shu S."/>
            <person name="Carlson J."/>
            <person name="Kinoshita T."/>
            <person name="Ohta Y."/>
            <person name="Mawaribuchi S."/>
            <person name="Jenkins J."/>
            <person name="Grimwood J."/>
            <person name="Schmutz J."/>
            <person name="Mitros T."/>
            <person name="Mozaffari S.V."/>
            <person name="Suzuki Y."/>
            <person name="Haramoto Y."/>
            <person name="Yamamoto T.S."/>
            <person name="Takagi C."/>
            <person name="Heald R."/>
            <person name="Miller K."/>
            <person name="Haudenschild C."/>
            <person name="Kitzman J."/>
            <person name="Nakayama T."/>
            <person name="Izutsu Y."/>
            <person name="Robert J."/>
            <person name="Fortriede J."/>
            <person name="Burns K."/>
            <person name="Lotay V."/>
            <person name="Karimi K."/>
            <person name="Yasuoka Y."/>
            <person name="Dichmann D.S."/>
            <person name="Flajnik M.F."/>
            <person name="Houston D.W."/>
            <person name="Shendure J."/>
            <person name="DuPasquier L."/>
            <person name="Vize P.D."/>
            <person name="Zorn A.M."/>
            <person name="Ito M."/>
            <person name="Marcotte E.M."/>
            <person name="Wallingford J.B."/>
            <person name="Ito Y."/>
            <person name="Asashima M."/>
            <person name="Ueno N."/>
            <person name="Matsuda Y."/>
            <person name="Veenstra G.J."/>
            <person name="Fujiyama A."/>
            <person name="Harland R.M."/>
            <person name="Taira M."/>
            <person name="Rokhsar D.S."/>
        </authorList>
    </citation>
    <scope>NUCLEOTIDE SEQUENCE [LARGE SCALE GENOMIC DNA]</scope>
    <source>
        <strain evidence="17">J</strain>
    </source>
</reference>
<feature type="transmembrane region" description="Helical" evidence="14">
    <location>
        <begin position="37"/>
        <end position="66"/>
    </location>
</feature>
<protein>
    <recommendedName>
        <fullName evidence="14">Olfactory receptor</fullName>
    </recommendedName>
</protein>
<dbReference type="GO" id="GO:0004930">
    <property type="term" value="F:G protein-coupled receptor activity"/>
    <property type="evidence" value="ECO:0007669"/>
    <property type="project" value="UniProtKB-KW"/>
</dbReference>
<dbReference type="InterPro" id="IPR017452">
    <property type="entry name" value="GPCR_Rhodpsn_7TM"/>
</dbReference>
<keyword evidence="9" id="KW-1015">Disulfide bond</keyword>
<feature type="transmembrane region" description="Helical" evidence="14">
    <location>
        <begin position="73"/>
        <end position="94"/>
    </location>
</feature>
<evidence type="ECO:0000313" key="17">
    <source>
        <dbReference type="Proteomes" id="UP000694892"/>
    </source>
</evidence>
<evidence type="ECO:0000256" key="7">
    <source>
        <dbReference type="ARBA" id="ARBA00023040"/>
    </source>
</evidence>
<dbReference type="PANTHER" id="PTHR24242:SF404">
    <property type="entry name" value="OLFACTORY RECEPTOR"/>
    <property type="match status" value="1"/>
</dbReference>
<evidence type="ECO:0000256" key="12">
    <source>
        <dbReference type="ARBA" id="ARBA00023224"/>
    </source>
</evidence>
<keyword evidence="2 14" id="KW-1003">Cell membrane</keyword>
<dbReference type="PRINTS" id="PR00245">
    <property type="entry name" value="OLFACTORYR"/>
</dbReference>
<keyword evidence="6 14" id="KW-1133">Transmembrane helix</keyword>
<evidence type="ECO:0000256" key="13">
    <source>
        <dbReference type="RuleBase" id="RU000688"/>
    </source>
</evidence>
<keyword evidence="7 13" id="KW-0297">G-protein coupled receptor</keyword>
<evidence type="ECO:0000256" key="1">
    <source>
        <dbReference type="ARBA" id="ARBA00004651"/>
    </source>
</evidence>
<comment type="subcellular location">
    <subcellularLocation>
        <location evidence="1 14">Cell membrane</location>
        <topology evidence="1 14">Multi-pass membrane protein</topology>
    </subcellularLocation>
</comment>
<organism evidence="16 17">
    <name type="scientific">Xenopus laevis</name>
    <name type="common">African clawed frog</name>
    <dbReference type="NCBI Taxonomy" id="8355"/>
    <lineage>
        <taxon>Eukaryota</taxon>
        <taxon>Metazoa</taxon>
        <taxon>Chordata</taxon>
        <taxon>Craniata</taxon>
        <taxon>Vertebrata</taxon>
        <taxon>Euteleostomi</taxon>
        <taxon>Amphibia</taxon>
        <taxon>Batrachia</taxon>
        <taxon>Anura</taxon>
        <taxon>Pipoidea</taxon>
        <taxon>Pipidae</taxon>
        <taxon>Xenopodinae</taxon>
        <taxon>Xenopus</taxon>
        <taxon>Xenopus</taxon>
    </lineage>
</organism>
<evidence type="ECO:0000256" key="14">
    <source>
        <dbReference type="RuleBase" id="RU363047"/>
    </source>
</evidence>
<keyword evidence="11" id="KW-0325">Glycoprotein</keyword>
<evidence type="ECO:0000256" key="2">
    <source>
        <dbReference type="ARBA" id="ARBA00022475"/>
    </source>
</evidence>
<evidence type="ECO:0000256" key="8">
    <source>
        <dbReference type="ARBA" id="ARBA00023136"/>
    </source>
</evidence>
<keyword evidence="3 14" id="KW-0716">Sensory transduction</keyword>
<evidence type="ECO:0000256" key="5">
    <source>
        <dbReference type="ARBA" id="ARBA00022725"/>
    </source>
</evidence>
<feature type="transmembrane region" description="Helical" evidence="14">
    <location>
        <begin position="155"/>
        <end position="174"/>
    </location>
</feature>
<dbReference type="PRINTS" id="PR00237">
    <property type="entry name" value="GPCRRHODOPSN"/>
</dbReference>
<dbReference type="Gene3D" id="1.20.1070.10">
    <property type="entry name" value="Rhodopsin 7-helix transmembrane proteins"/>
    <property type="match status" value="1"/>
</dbReference>
<keyword evidence="12 13" id="KW-0807">Transducer</keyword>
<feature type="transmembrane region" description="Helical" evidence="14">
    <location>
        <begin position="220"/>
        <end position="242"/>
    </location>
</feature>
<feature type="transmembrane region" description="Helical" evidence="14">
    <location>
        <begin position="254"/>
        <end position="277"/>
    </location>
</feature>
<keyword evidence="4 13" id="KW-0812">Transmembrane</keyword>
<feature type="transmembrane region" description="Helical" evidence="14">
    <location>
        <begin position="292"/>
        <end position="309"/>
    </location>
</feature>
<dbReference type="PANTHER" id="PTHR24242">
    <property type="entry name" value="G-PROTEIN COUPLED RECEPTOR"/>
    <property type="match status" value="1"/>
</dbReference>
<evidence type="ECO:0000256" key="3">
    <source>
        <dbReference type="ARBA" id="ARBA00022606"/>
    </source>
</evidence>
<dbReference type="FunFam" id="1.20.1070.10:FF:000010">
    <property type="entry name" value="Olfactory receptor"/>
    <property type="match status" value="1"/>
</dbReference>
<evidence type="ECO:0000256" key="10">
    <source>
        <dbReference type="ARBA" id="ARBA00023170"/>
    </source>
</evidence>
<accession>A0A974HUV6</accession>
<dbReference type="SUPFAM" id="SSF81321">
    <property type="entry name" value="Family A G protein-coupled receptor-like"/>
    <property type="match status" value="1"/>
</dbReference>